<dbReference type="InterPro" id="IPR011701">
    <property type="entry name" value="MFS"/>
</dbReference>
<evidence type="ECO:0000313" key="4">
    <source>
        <dbReference type="Proteomes" id="UP000593567"/>
    </source>
</evidence>
<proteinExistence type="predicted"/>
<name>A0A7J7JSI1_BUGNE</name>
<feature type="transmembrane region" description="Helical" evidence="2">
    <location>
        <begin position="320"/>
        <end position="339"/>
    </location>
</feature>
<evidence type="ECO:0000256" key="1">
    <source>
        <dbReference type="SAM" id="MobiDB-lite"/>
    </source>
</evidence>
<feature type="transmembrane region" description="Helical" evidence="2">
    <location>
        <begin position="166"/>
        <end position="190"/>
    </location>
</feature>
<organism evidence="3 4">
    <name type="scientific">Bugula neritina</name>
    <name type="common">Brown bryozoan</name>
    <name type="synonym">Sertularia neritina</name>
    <dbReference type="NCBI Taxonomy" id="10212"/>
    <lineage>
        <taxon>Eukaryota</taxon>
        <taxon>Metazoa</taxon>
        <taxon>Spiralia</taxon>
        <taxon>Lophotrochozoa</taxon>
        <taxon>Bryozoa</taxon>
        <taxon>Gymnolaemata</taxon>
        <taxon>Cheilostomatida</taxon>
        <taxon>Flustrina</taxon>
        <taxon>Buguloidea</taxon>
        <taxon>Bugulidae</taxon>
        <taxon>Bugula</taxon>
    </lineage>
</organism>
<keyword evidence="2" id="KW-0472">Membrane</keyword>
<evidence type="ECO:0000256" key="2">
    <source>
        <dbReference type="SAM" id="Phobius"/>
    </source>
</evidence>
<protein>
    <submittedName>
        <fullName evidence="3">SLC16A3</fullName>
    </submittedName>
</protein>
<dbReference type="Gene3D" id="1.20.1250.20">
    <property type="entry name" value="MFS general substrate transporter like domains"/>
    <property type="match status" value="1"/>
</dbReference>
<dbReference type="InterPro" id="IPR036259">
    <property type="entry name" value="MFS_trans_sf"/>
</dbReference>
<feature type="transmembrane region" description="Helical" evidence="2">
    <location>
        <begin position="104"/>
        <end position="130"/>
    </location>
</feature>
<comment type="caution">
    <text evidence="3">The sequence shown here is derived from an EMBL/GenBank/DDBJ whole genome shotgun (WGS) entry which is preliminary data.</text>
</comment>
<dbReference type="Proteomes" id="UP000593567">
    <property type="component" value="Unassembled WGS sequence"/>
</dbReference>
<feature type="transmembrane region" description="Helical" evidence="2">
    <location>
        <begin position="137"/>
        <end position="160"/>
    </location>
</feature>
<reference evidence="3" key="1">
    <citation type="submission" date="2020-06" db="EMBL/GenBank/DDBJ databases">
        <title>Draft genome of Bugula neritina, a colonial animal packing powerful symbionts and potential medicines.</title>
        <authorList>
            <person name="Rayko M."/>
        </authorList>
    </citation>
    <scope>NUCLEOTIDE SEQUENCE [LARGE SCALE GENOMIC DNA]</scope>
    <source>
        <strain evidence="3">Kwan_BN1</strain>
    </source>
</reference>
<keyword evidence="2" id="KW-1133">Transmembrane helix</keyword>
<gene>
    <name evidence="3" type="ORF">EB796_012378</name>
</gene>
<accession>A0A7J7JSI1</accession>
<keyword evidence="4" id="KW-1185">Reference proteome</keyword>
<sequence>MSESSFSGSDLEKQPPSDSTGTEEISQNSDEENESEKVTPDNTLLTPKLAVAKKLASQNEAMDGGPLASALIINFGTRAVMMMGAALMSAGTLVSAFVPNIYFLYITMGIVTGVGMSMLSQTASISISFYFNKKRGLANGISTTGSGLGFFIFPPLLTYLLEEFGLKGTCIILAGIMMQGIVCGALVIPLKHQLSNSDKAKMRNRQRIASLVQWARQQSTIVICAHADQSSIYSSNIHFVQAQYDLYNSSLGAATNGCSRFYNLLKLIAKASFDSKLLKDGAFMLYLLGTVLRQLVGYVPPMFIVSRAIDFGIAQESTGFLMSAYGVTNIIGRLLISFLADVSFVKPRRCYLYGLVSICAGAVTVVNFGSQLSHQMTFCAFYGLFYGRH</sequence>
<dbReference type="PANTHER" id="PTHR11360">
    <property type="entry name" value="MONOCARBOXYLATE TRANSPORTER"/>
    <property type="match status" value="1"/>
</dbReference>
<dbReference type="EMBL" id="VXIV02001831">
    <property type="protein sequence ID" value="KAF6029310.1"/>
    <property type="molecule type" value="Genomic_DNA"/>
</dbReference>
<dbReference type="PANTHER" id="PTHR11360:SF284">
    <property type="entry name" value="EG:103B4.3 PROTEIN-RELATED"/>
    <property type="match status" value="1"/>
</dbReference>
<feature type="region of interest" description="Disordered" evidence="1">
    <location>
        <begin position="1"/>
        <end position="43"/>
    </location>
</feature>
<keyword evidence="2" id="KW-0812">Transmembrane</keyword>
<dbReference type="OrthoDB" id="6286464at2759"/>
<feature type="transmembrane region" description="Helical" evidence="2">
    <location>
        <begin position="351"/>
        <end position="369"/>
    </location>
</feature>
<dbReference type="GO" id="GO:0008028">
    <property type="term" value="F:monocarboxylic acid transmembrane transporter activity"/>
    <property type="evidence" value="ECO:0007669"/>
    <property type="project" value="TreeGrafter"/>
</dbReference>
<dbReference type="SUPFAM" id="SSF103473">
    <property type="entry name" value="MFS general substrate transporter"/>
    <property type="match status" value="1"/>
</dbReference>
<dbReference type="InterPro" id="IPR050327">
    <property type="entry name" value="Proton-linked_MCT"/>
</dbReference>
<dbReference type="Pfam" id="PF07690">
    <property type="entry name" value="MFS_1"/>
    <property type="match status" value="1"/>
</dbReference>
<feature type="compositionally biased region" description="Polar residues" evidence="1">
    <location>
        <begin position="16"/>
        <end position="28"/>
    </location>
</feature>
<feature type="transmembrane region" description="Helical" evidence="2">
    <location>
        <begin position="283"/>
        <end position="300"/>
    </location>
</feature>
<dbReference type="AlphaFoldDB" id="A0A7J7JSI1"/>
<evidence type="ECO:0000313" key="3">
    <source>
        <dbReference type="EMBL" id="KAF6029310.1"/>
    </source>
</evidence>